<gene>
    <name evidence="10" type="ORF">UFOPK2359_00278</name>
</gene>
<feature type="transmembrane region" description="Helical" evidence="8">
    <location>
        <begin position="45"/>
        <end position="63"/>
    </location>
</feature>
<dbReference type="InterPro" id="IPR036526">
    <property type="entry name" value="C-N_Hydrolase_sf"/>
</dbReference>
<dbReference type="GO" id="GO:0016410">
    <property type="term" value="F:N-acyltransferase activity"/>
    <property type="evidence" value="ECO:0007669"/>
    <property type="project" value="InterPro"/>
</dbReference>
<keyword evidence="3" id="KW-0808">Transferase</keyword>
<dbReference type="InterPro" id="IPR045378">
    <property type="entry name" value="LNT_N"/>
</dbReference>
<dbReference type="InterPro" id="IPR003010">
    <property type="entry name" value="C-N_Hydrolase"/>
</dbReference>
<dbReference type="Pfam" id="PF00795">
    <property type="entry name" value="CN_hydrolase"/>
    <property type="match status" value="1"/>
</dbReference>
<organism evidence="10">
    <name type="scientific">freshwater metagenome</name>
    <dbReference type="NCBI Taxonomy" id="449393"/>
    <lineage>
        <taxon>unclassified sequences</taxon>
        <taxon>metagenomes</taxon>
        <taxon>ecological metagenomes</taxon>
    </lineage>
</organism>
<evidence type="ECO:0000259" key="9">
    <source>
        <dbReference type="PROSITE" id="PS50263"/>
    </source>
</evidence>
<sequence>MVNLFISFTSGILLSGAFAPRSLWWLAPVALSLHMYSLKICTKPLLNAFVFALGFNSIALHWTSVYVGATPWIVLFVGQSFLFVPLGFAKRHGISFYPLIFLILEELRSRFPFGGFGWLRLAFSQADAPYRNIAAYGGVSALSATVLCCALVLFTTFNRKISVIPLLPLFILFTSLSVTPIASTKVLMVQGDVPQLGLDFNSRAAAVFNNHVQETKKALAEDSDVDFILWPENAVDVDPFTHKSVGDALDSFDKPLVVGAVIRSQGQLRNVSIAWTKESHNVYIKQHLTPFGEYIPLRSIAEKISSLASDIEDFSPGNSSTVFRINQATVAPVICFELIDDEILSRAAVNSQLIVVQTNSATFGTSPESAQQLEISRVRAIEHGRNILSVSTTGISAIIDYHGTVSQKTSMHVPAHIFADVSLIGGRTPRDKAGDWALIGTGFWLLMVGKARRSRYT</sequence>
<evidence type="ECO:0000256" key="7">
    <source>
        <dbReference type="ARBA" id="ARBA00023315"/>
    </source>
</evidence>
<reference evidence="10" key="1">
    <citation type="submission" date="2020-05" db="EMBL/GenBank/DDBJ databases">
        <authorList>
            <person name="Chiriac C."/>
            <person name="Salcher M."/>
            <person name="Ghai R."/>
            <person name="Kavagutti S V."/>
        </authorList>
    </citation>
    <scope>NUCLEOTIDE SEQUENCE</scope>
</reference>
<dbReference type="Pfam" id="PF20154">
    <property type="entry name" value="LNT_N"/>
    <property type="match status" value="1"/>
</dbReference>
<keyword evidence="6 8" id="KW-0472">Membrane</keyword>
<keyword evidence="7" id="KW-0012">Acyltransferase</keyword>
<evidence type="ECO:0000256" key="3">
    <source>
        <dbReference type="ARBA" id="ARBA00022679"/>
    </source>
</evidence>
<dbReference type="AlphaFoldDB" id="A0A6J6MNC8"/>
<comment type="subcellular location">
    <subcellularLocation>
        <location evidence="1">Cell membrane</location>
        <topology evidence="1">Multi-pass membrane protein</topology>
    </subcellularLocation>
</comment>
<keyword evidence="5 8" id="KW-1133">Transmembrane helix</keyword>
<feature type="transmembrane region" description="Helical" evidence="8">
    <location>
        <begin position="133"/>
        <end position="154"/>
    </location>
</feature>
<evidence type="ECO:0000256" key="1">
    <source>
        <dbReference type="ARBA" id="ARBA00004651"/>
    </source>
</evidence>
<feature type="transmembrane region" description="Helical" evidence="8">
    <location>
        <begin position="161"/>
        <end position="182"/>
    </location>
</feature>
<dbReference type="PROSITE" id="PS50263">
    <property type="entry name" value="CN_HYDROLASE"/>
    <property type="match status" value="1"/>
</dbReference>
<feature type="transmembrane region" description="Helical" evidence="8">
    <location>
        <begin position="12"/>
        <end position="33"/>
    </location>
</feature>
<evidence type="ECO:0000256" key="2">
    <source>
        <dbReference type="ARBA" id="ARBA00022475"/>
    </source>
</evidence>
<dbReference type="PANTHER" id="PTHR38686">
    <property type="entry name" value="APOLIPOPROTEIN N-ACYLTRANSFERASE"/>
    <property type="match status" value="1"/>
</dbReference>
<dbReference type="HAMAP" id="MF_01148">
    <property type="entry name" value="Lnt"/>
    <property type="match status" value="1"/>
</dbReference>
<evidence type="ECO:0000313" key="10">
    <source>
        <dbReference type="EMBL" id="CAB4675049.1"/>
    </source>
</evidence>
<evidence type="ECO:0000256" key="6">
    <source>
        <dbReference type="ARBA" id="ARBA00023136"/>
    </source>
</evidence>
<keyword evidence="2" id="KW-1003">Cell membrane</keyword>
<dbReference type="PANTHER" id="PTHR38686:SF1">
    <property type="entry name" value="APOLIPOPROTEIN N-ACYLTRANSFERASE"/>
    <property type="match status" value="1"/>
</dbReference>
<dbReference type="SUPFAM" id="SSF56317">
    <property type="entry name" value="Carbon-nitrogen hydrolase"/>
    <property type="match status" value="1"/>
</dbReference>
<dbReference type="NCBIfam" id="TIGR00546">
    <property type="entry name" value="lnt"/>
    <property type="match status" value="1"/>
</dbReference>
<evidence type="ECO:0000256" key="8">
    <source>
        <dbReference type="SAM" id="Phobius"/>
    </source>
</evidence>
<accession>A0A6J6MNC8</accession>
<keyword evidence="4 8" id="KW-0812">Transmembrane</keyword>
<protein>
    <submittedName>
        <fullName evidence="10">Unannotated protein</fullName>
    </submittedName>
</protein>
<name>A0A6J6MNC8_9ZZZZ</name>
<dbReference type="GO" id="GO:0042158">
    <property type="term" value="P:lipoprotein biosynthetic process"/>
    <property type="evidence" value="ECO:0007669"/>
    <property type="project" value="InterPro"/>
</dbReference>
<dbReference type="CDD" id="cd07571">
    <property type="entry name" value="ALP_N-acyl_transferase"/>
    <property type="match status" value="1"/>
</dbReference>
<evidence type="ECO:0000256" key="5">
    <source>
        <dbReference type="ARBA" id="ARBA00022989"/>
    </source>
</evidence>
<dbReference type="Gene3D" id="3.60.110.10">
    <property type="entry name" value="Carbon-nitrogen hydrolase"/>
    <property type="match status" value="1"/>
</dbReference>
<feature type="transmembrane region" description="Helical" evidence="8">
    <location>
        <begin position="69"/>
        <end position="89"/>
    </location>
</feature>
<dbReference type="InterPro" id="IPR004563">
    <property type="entry name" value="Apolipo_AcylTrfase"/>
</dbReference>
<evidence type="ECO:0000256" key="4">
    <source>
        <dbReference type="ARBA" id="ARBA00022692"/>
    </source>
</evidence>
<dbReference type="EMBL" id="CAEZXG010000009">
    <property type="protein sequence ID" value="CAB4675049.1"/>
    <property type="molecule type" value="Genomic_DNA"/>
</dbReference>
<feature type="domain" description="CN hydrolase" evidence="9">
    <location>
        <begin position="189"/>
        <end position="423"/>
    </location>
</feature>
<dbReference type="GO" id="GO:0005886">
    <property type="term" value="C:plasma membrane"/>
    <property type="evidence" value="ECO:0007669"/>
    <property type="project" value="UniProtKB-SubCell"/>
</dbReference>
<proteinExistence type="inferred from homology"/>